<proteinExistence type="predicted"/>
<organism evidence="1 2">
    <name type="scientific">Pseudophaeobacter arcticus</name>
    <dbReference type="NCBI Taxonomy" id="385492"/>
    <lineage>
        <taxon>Bacteria</taxon>
        <taxon>Pseudomonadati</taxon>
        <taxon>Pseudomonadota</taxon>
        <taxon>Alphaproteobacteria</taxon>
        <taxon>Rhodobacterales</taxon>
        <taxon>Paracoccaceae</taxon>
        <taxon>Pseudophaeobacter</taxon>
    </lineage>
</organism>
<reference evidence="1 2" key="1">
    <citation type="submission" date="2024-04" db="EMBL/GenBank/DDBJ databases">
        <title>Draft genome sequence of Pseudophaeobacter arcticus NBRC 116598.</title>
        <authorList>
            <person name="Miyakawa T."/>
            <person name="Kusuya Y."/>
            <person name="Miura T."/>
        </authorList>
    </citation>
    <scope>NUCLEOTIDE SEQUENCE [LARGE SCALE GENOMIC DNA]</scope>
    <source>
        <strain evidence="1 2">SU-CL00105</strain>
    </source>
</reference>
<sequence length="97" mass="10957">MLACISYDINHTSKWTGPLWLVYSVANAKWFAQQSTLAQGSAVFYLKNDERPEDSLLRVLWDIKDHHPKVADTPDTGPRTLNRRIQRTLSWSAGSGG</sequence>
<gene>
    <name evidence="1" type="ORF">NBRC116598_27990</name>
</gene>
<accession>A0ABQ0ANA5</accession>
<keyword evidence="2" id="KW-1185">Reference proteome</keyword>
<evidence type="ECO:0000313" key="1">
    <source>
        <dbReference type="EMBL" id="GAA6197355.1"/>
    </source>
</evidence>
<dbReference type="Proteomes" id="UP001441944">
    <property type="component" value="Unassembled WGS sequence"/>
</dbReference>
<evidence type="ECO:0000313" key="2">
    <source>
        <dbReference type="Proteomes" id="UP001441944"/>
    </source>
</evidence>
<dbReference type="EMBL" id="BAABWU010000011">
    <property type="protein sequence ID" value="GAA6197355.1"/>
    <property type="molecule type" value="Genomic_DNA"/>
</dbReference>
<protein>
    <submittedName>
        <fullName evidence="1">Uncharacterized protein</fullName>
    </submittedName>
</protein>
<name>A0ABQ0ANA5_9RHOB</name>
<comment type="caution">
    <text evidence="1">The sequence shown here is derived from an EMBL/GenBank/DDBJ whole genome shotgun (WGS) entry which is preliminary data.</text>
</comment>